<evidence type="ECO:0000256" key="1">
    <source>
        <dbReference type="SAM" id="MobiDB-lite"/>
    </source>
</evidence>
<comment type="caution">
    <text evidence="2">The sequence shown here is derived from an EMBL/GenBank/DDBJ whole genome shotgun (WGS) entry which is preliminary data.</text>
</comment>
<reference evidence="2 3" key="1">
    <citation type="submission" date="2017-06" db="EMBL/GenBank/DDBJ databases">
        <title>Comparative genomic analysis of Ambrosia Fusariam Clade fungi.</title>
        <authorList>
            <person name="Stajich J.E."/>
            <person name="Carrillo J."/>
            <person name="Kijimoto T."/>
            <person name="Eskalen A."/>
            <person name="O'Donnell K."/>
            <person name="Kasson M."/>
        </authorList>
    </citation>
    <scope>NUCLEOTIDE SEQUENCE [LARGE SCALE GENOMIC DNA]</scope>
    <source>
        <strain evidence="2 3">NRRL62584</strain>
    </source>
</reference>
<sequence length="76" mass="8277">MSTVAMPTDTIDGGTRDDGNHTVDEDTFQEAPHPSSAFRVVRFTVSLTNGTSITNQPIELCFHDDFTASLAYLLSL</sequence>
<name>A0A428NP83_9HYPO</name>
<feature type="compositionally biased region" description="Basic and acidic residues" evidence="1">
    <location>
        <begin position="14"/>
        <end position="24"/>
    </location>
</feature>
<dbReference type="AlphaFoldDB" id="A0A428NP83"/>
<evidence type="ECO:0000313" key="3">
    <source>
        <dbReference type="Proteomes" id="UP000288168"/>
    </source>
</evidence>
<gene>
    <name evidence="2" type="ORF">CEP54_015443</name>
</gene>
<organism evidence="2 3">
    <name type="scientific">Fusarium duplospermum</name>
    <dbReference type="NCBI Taxonomy" id="1325734"/>
    <lineage>
        <taxon>Eukaryota</taxon>
        <taxon>Fungi</taxon>
        <taxon>Dikarya</taxon>
        <taxon>Ascomycota</taxon>
        <taxon>Pezizomycotina</taxon>
        <taxon>Sordariomycetes</taxon>
        <taxon>Hypocreomycetidae</taxon>
        <taxon>Hypocreales</taxon>
        <taxon>Nectriaceae</taxon>
        <taxon>Fusarium</taxon>
        <taxon>Fusarium solani species complex</taxon>
    </lineage>
</organism>
<protein>
    <submittedName>
        <fullName evidence="2">Uncharacterized protein</fullName>
    </submittedName>
</protein>
<keyword evidence="3" id="KW-1185">Reference proteome</keyword>
<evidence type="ECO:0000313" key="2">
    <source>
        <dbReference type="EMBL" id="RSL42552.1"/>
    </source>
</evidence>
<dbReference type="OrthoDB" id="4843603at2759"/>
<dbReference type="EMBL" id="NKCI01000362">
    <property type="protein sequence ID" value="RSL42552.1"/>
    <property type="molecule type" value="Genomic_DNA"/>
</dbReference>
<accession>A0A428NP83</accession>
<feature type="region of interest" description="Disordered" evidence="1">
    <location>
        <begin position="1"/>
        <end position="33"/>
    </location>
</feature>
<proteinExistence type="predicted"/>
<dbReference type="Proteomes" id="UP000288168">
    <property type="component" value="Unassembled WGS sequence"/>
</dbReference>